<organism evidence="2 3">
    <name type="scientific">Pararhodobacter aggregans</name>
    <dbReference type="NCBI Taxonomy" id="404875"/>
    <lineage>
        <taxon>Bacteria</taxon>
        <taxon>Pseudomonadati</taxon>
        <taxon>Pseudomonadota</taxon>
        <taxon>Alphaproteobacteria</taxon>
        <taxon>Rhodobacterales</taxon>
        <taxon>Paracoccaceae</taxon>
        <taxon>Pararhodobacter</taxon>
    </lineage>
</organism>
<feature type="transmembrane region" description="Helical" evidence="1">
    <location>
        <begin position="6"/>
        <end position="27"/>
    </location>
</feature>
<dbReference type="AlphaFoldDB" id="A0A2T7UU32"/>
<keyword evidence="1" id="KW-0472">Membrane</keyword>
<comment type="caution">
    <text evidence="2">The sequence shown here is derived from an EMBL/GenBank/DDBJ whole genome shotgun (WGS) entry which is preliminary data.</text>
</comment>
<dbReference type="OrthoDB" id="8601734at2"/>
<protein>
    <submittedName>
        <fullName evidence="2">Uncharacterized protein</fullName>
    </submittedName>
</protein>
<keyword evidence="1" id="KW-1133">Transmembrane helix</keyword>
<evidence type="ECO:0000313" key="3">
    <source>
        <dbReference type="Proteomes" id="UP000244810"/>
    </source>
</evidence>
<dbReference type="Proteomes" id="UP000244810">
    <property type="component" value="Unassembled WGS sequence"/>
</dbReference>
<keyword evidence="1" id="KW-0812">Transmembrane</keyword>
<name>A0A2T7UU32_9RHOB</name>
<sequence length="184" mass="19962">MLLDLIGALAAGLGLLGLVLLVNRVLLRGRIGRWIYPATVALGMVSYTVWAEYTWADRTIAAMPQLELARESGSPAFYRPWSYVFPRTTRMIAIDRSQTRTHPEQPGLVMTRVVLIGRWEPVRAVTVVYDCRAPARADLVEGVSLNADGTLEGATWVPVEADDPVLAAACAAQEEGSDEPANGA</sequence>
<gene>
    <name evidence="2" type="ORF">DDE23_04165</name>
</gene>
<feature type="transmembrane region" description="Helical" evidence="1">
    <location>
        <begin position="34"/>
        <end position="56"/>
    </location>
</feature>
<accession>A0A2T7UU32</accession>
<keyword evidence="3" id="KW-1185">Reference proteome</keyword>
<reference evidence="2 3" key="1">
    <citation type="journal article" date="2011" name="Syst. Appl. Microbiol.">
        <title>Defluviimonas denitrificans gen. nov., sp. nov., and Pararhodobacter aggregans gen. nov., sp. nov., non-phototrophic Rhodobacteraceae from the biofilter of a marine aquaculture.</title>
        <authorList>
            <person name="Foesel B.U."/>
            <person name="Drake H.L."/>
            <person name="Schramm A."/>
        </authorList>
    </citation>
    <scope>NUCLEOTIDE SEQUENCE [LARGE SCALE GENOMIC DNA]</scope>
    <source>
        <strain evidence="2 3">D1-19</strain>
    </source>
</reference>
<proteinExistence type="predicted"/>
<dbReference type="EMBL" id="QDDR01000002">
    <property type="protein sequence ID" value="PVE48283.1"/>
    <property type="molecule type" value="Genomic_DNA"/>
</dbReference>
<evidence type="ECO:0000313" key="2">
    <source>
        <dbReference type="EMBL" id="PVE48283.1"/>
    </source>
</evidence>
<evidence type="ECO:0000256" key="1">
    <source>
        <dbReference type="SAM" id="Phobius"/>
    </source>
</evidence>
<dbReference type="RefSeq" id="WP_107750830.1">
    <property type="nucleotide sequence ID" value="NZ_QBKF01000002.1"/>
</dbReference>